<name>A0ABZ0RIM9_9BACT</name>
<accession>A0ABZ0RIM9</accession>
<dbReference type="InterPro" id="IPR035093">
    <property type="entry name" value="RelE/ParE_toxin_dom_sf"/>
</dbReference>
<dbReference type="InterPro" id="IPR031552">
    <property type="entry name" value="ParE-like_toxin"/>
</dbReference>
<evidence type="ECO:0000313" key="1">
    <source>
        <dbReference type="EMBL" id="WPJ94933.1"/>
    </source>
</evidence>
<dbReference type="RefSeq" id="WP_319831838.1">
    <property type="nucleotide sequence ID" value="NZ_CP138858.1"/>
</dbReference>
<protein>
    <submittedName>
        <fullName evidence="1">Type II toxin-antitoxin system RelE/ParE family toxin</fullName>
    </submittedName>
</protein>
<dbReference type="Pfam" id="PF15781">
    <property type="entry name" value="ParE-like_toxin"/>
    <property type="match status" value="1"/>
</dbReference>
<dbReference type="Proteomes" id="UP001324993">
    <property type="component" value="Chromosome"/>
</dbReference>
<evidence type="ECO:0000313" key="2">
    <source>
        <dbReference type="Proteomes" id="UP001324993"/>
    </source>
</evidence>
<reference evidence="1 2" key="1">
    <citation type="submission" date="2023-11" db="EMBL/GenBank/DDBJ databases">
        <title>Coraliomargarita sp. nov., isolated from marine algae.</title>
        <authorList>
            <person name="Lee J.K."/>
            <person name="Baek J.H."/>
            <person name="Kim J.M."/>
            <person name="Choi D.G."/>
            <person name="Jeon C.O."/>
        </authorList>
    </citation>
    <scope>NUCLEOTIDE SEQUENCE [LARGE SCALE GENOMIC DNA]</scope>
    <source>
        <strain evidence="1 2">J2-16</strain>
    </source>
</reference>
<dbReference type="EMBL" id="CP138858">
    <property type="protein sequence ID" value="WPJ94933.1"/>
    <property type="molecule type" value="Genomic_DNA"/>
</dbReference>
<dbReference type="SUPFAM" id="SSF143011">
    <property type="entry name" value="RelE-like"/>
    <property type="match status" value="1"/>
</dbReference>
<gene>
    <name evidence="1" type="ORF">SH580_15995</name>
</gene>
<sequence length="95" mass="11049">MDKRKIYLSPIFGRKLKRLKKQEKKELDDAVLDITNDPDIGEAKAGDLAGVLVHKFKMNKQLTLLSYTFDSNEINLLSFGSHENFYRDLKKYRKG</sequence>
<keyword evidence="2" id="KW-1185">Reference proteome</keyword>
<proteinExistence type="predicted"/>
<organism evidence="1 2">
    <name type="scientific">Coraliomargarita algicola</name>
    <dbReference type="NCBI Taxonomy" id="3092156"/>
    <lineage>
        <taxon>Bacteria</taxon>
        <taxon>Pseudomonadati</taxon>
        <taxon>Verrucomicrobiota</taxon>
        <taxon>Opitutia</taxon>
        <taxon>Puniceicoccales</taxon>
        <taxon>Coraliomargaritaceae</taxon>
        <taxon>Coraliomargarita</taxon>
    </lineage>
</organism>